<dbReference type="GO" id="GO:0005524">
    <property type="term" value="F:ATP binding"/>
    <property type="evidence" value="ECO:0007669"/>
    <property type="project" value="UniProtKB-KW"/>
</dbReference>
<dbReference type="Gene3D" id="3.40.50.300">
    <property type="entry name" value="P-loop containing nucleotide triphosphate hydrolases"/>
    <property type="match status" value="1"/>
</dbReference>
<comment type="caution">
    <text evidence="3">The sequence shown here is derived from an EMBL/GenBank/DDBJ whole genome shotgun (WGS) entry which is preliminary data.</text>
</comment>
<name>A0ABR7UWP6_9FLAO</name>
<dbReference type="InterPro" id="IPR003959">
    <property type="entry name" value="ATPase_AAA_core"/>
</dbReference>
<evidence type="ECO:0000259" key="2">
    <source>
        <dbReference type="Pfam" id="PF00004"/>
    </source>
</evidence>
<dbReference type="EMBL" id="JABTCF010000001">
    <property type="protein sequence ID" value="MBD0776848.1"/>
    <property type="molecule type" value="Genomic_DNA"/>
</dbReference>
<dbReference type="Pfam" id="PF00004">
    <property type="entry name" value="AAA"/>
    <property type="match status" value="1"/>
</dbReference>
<evidence type="ECO:0000256" key="1">
    <source>
        <dbReference type="SAM" id="MobiDB-lite"/>
    </source>
</evidence>
<sequence length="1485" mass="174893">MNLEYLNSLPSSKHDLPIDGNQMLLPINGLLWEDFEKLSLRMAEYVEGFSISDCEIFGRQGQKQSGIDIYGLRENGQYYAFQCKKYESISTSDLNKILSDFEEGEWFSKTEKFFICTSASFGDVHVQKRYEELKKEYLKKGKQIDKWDYSSINRILKTHPKIVYDFFGAEWCKAFCGEEVYTSVITSMDFNQIERSFDKASFFLSRVKNYFDKKQSSHIDREETKKIIDWVVTDLKDGKKNLLVLEGDKGMGKSVILKDVYEELKSQNFTVLGIKADKYYANSPRELENKIFVDDNITFSKIIGALNTYKRELVIIIDQLDALSQTLSSNREYIQTYNRIVSELLGEKNIRIIISSRSFDLKYDAELSIYKSNEYHNIKTSLLEEKEVINTLQNFGVNCSQKKVLELLRTPNQLEVFCKLPNKNKINLNTLSSLKDLYDALWKSLIIPMVDLKLSELLYSIAIEMYDRQQIVVNDKFSDKYYSEIQYLLSNQLIIKEESEIQFFHQTFYDYTFSRQFVEKGNDIFNYLNENEQNLEVRSIIKMVFEYLREYDHGRYALSINSILKSSKYRFHIKSLVISNLGIVTNPSNQEKEIFHKYISKNYLFEDVFVHSIVSQGWVEYLIHQKALNKFLFNQETLANKVHKIYKKQSVFRIDFLEKFDSGNIVEYQRNLAWRFFRNNINIVPLSIMKYLDELEDFDDKPNFNERVLSGLNEWEHEKLLPFFEKYITFNEESKGRDNFWYYEILKKIFEHHELYVIDLLKPILIDVFSSGDSWHSNKFLHEQEELLKAIIAKSPEVGFSFILDIYKTVIDENKDESHLEEIKSPLYKCSKFIDGFSSKEDAHIVVEDLLVKHLKSEFQNSNYILQFFDEHKNSNSIDIICLILLTFKNEKVRYIDIVYELIGIVNAKNGFNGYDDKFQLYFRQVIGQYFSRFSLEQKEKVTEILLSVKSPYDFKYYKYENDEGREKVNFYGISEKQFLFIKQIPTVEIWQIPTLKKAYQEYYRKFGDVDSNKALNVSSGSTYRVGAPLPQKAYKEMDLENWQNSMSKFNDDYRGERGPKGGKLEHSRAFGDSVRSNPNKFNDFILSLLENENVSNDYISSGVDGLIQAKCEPEKVKIIYKKFIKLNLDLVNTLYAIRQCDYLIDNKLVDDEIIAFLSTNALNHPHPEKPINDASSDSLNSVRGSAIHRIMQCYEQKQFEETIFQIAEKAAFDPQTSVRVAVLQELGYLNHLDLVRSFKIFELLTETDDIELLKNSFRTSQYFNVKFHKEMYPYFEKIIQNKELHKDGHIIVLSWLNEKMSDKKLYKKFTKSSKEAKLCALNIAEANLHNDNETTSKRAFKILFEFLNKNNEDFATAYSGIILRKFKKHNFEESYKFLLKYSKSKLCLAQPSYFLQLLLTCVNEHPVKCLNLIQNLNYHRIPNVQRRGYYDKEPVQLILAIYSKLNMDLENNRKFIKKSLDIFDDMLKHNHLRSTLNEAMDLIT</sequence>
<dbReference type="SUPFAM" id="SSF52540">
    <property type="entry name" value="P-loop containing nucleoside triphosphate hydrolases"/>
    <property type="match status" value="1"/>
</dbReference>
<keyword evidence="4" id="KW-1185">Reference proteome</keyword>
<dbReference type="Proteomes" id="UP001166021">
    <property type="component" value="Unassembled WGS sequence"/>
</dbReference>
<protein>
    <submittedName>
        <fullName evidence="3">ATP-binding protein</fullName>
    </submittedName>
</protein>
<accession>A0ABR7UWP6</accession>
<proteinExistence type="predicted"/>
<reference evidence="3" key="1">
    <citation type="submission" date="2020-05" db="EMBL/GenBank/DDBJ databases">
        <title>The draft genome sequence of Maribacter sp. ANRC-HE7.</title>
        <authorList>
            <person name="Mu L."/>
        </authorList>
    </citation>
    <scope>NUCLEOTIDE SEQUENCE</scope>
    <source>
        <strain evidence="3">ANRC-HE7</strain>
    </source>
</reference>
<dbReference type="RefSeq" id="WP_188242357.1">
    <property type="nucleotide sequence ID" value="NZ_JABTCF010000001.1"/>
</dbReference>
<gene>
    <name evidence="3" type="ORF">HPE56_03495</name>
</gene>
<keyword evidence="3" id="KW-0067">ATP-binding</keyword>
<keyword evidence="3" id="KW-0547">Nucleotide-binding</keyword>
<organism evidence="3 4">
    <name type="scientific">Maribacter aquimaris</name>
    <dbReference type="NCBI Taxonomy" id="2737171"/>
    <lineage>
        <taxon>Bacteria</taxon>
        <taxon>Pseudomonadati</taxon>
        <taxon>Bacteroidota</taxon>
        <taxon>Flavobacteriia</taxon>
        <taxon>Flavobacteriales</taxon>
        <taxon>Flavobacteriaceae</taxon>
        <taxon>Maribacter</taxon>
    </lineage>
</organism>
<evidence type="ECO:0000313" key="3">
    <source>
        <dbReference type="EMBL" id="MBD0776848.1"/>
    </source>
</evidence>
<evidence type="ECO:0000313" key="4">
    <source>
        <dbReference type="Proteomes" id="UP001166021"/>
    </source>
</evidence>
<feature type="region of interest" description="Disordered" evidence="1">
    <location>
        <begin position="1051"/>
        <end position="1070"/>
    </location>
</feature>
<dbReference type="InterPro" id="IPR027417">
    <property type="entry name" value="P-loop_NTPase"/>
</dbReference>
<feature type="domain" description="ATPase AAA-type core" evidence="2">
    <location>
        <begin position="244"/>
        <end position="358"/>
    </location>
</feature>